<organism evidence="2">
    <name type="scientific">Acromyrmex echinatior</name>
    <name type="common">Panamanian leafcutter ant</name>
    <name type="synonym">Acromyrmex octospinosus echinatior</name>
    <dbReference type="NCBI Taxonomy" id="103372"/>
    <lineage>
        <taxon>Eukaryota</taxon>
        <taxon>Metazoa</taxon>
        <taxon>Ecdysozoa</taxon>
        <taxon>Arthropoda</taxon>
        <taxon>Hexapoda</taxon>
        <taxon>Insecta</taxon>
        <taxon>Pterygota</taxon>
        <taxon>Neoptera</taxon>
        <taxon>Endopterygota</taxon>
        <taxon>Hymenoptera</taxon>
        <taxon>Apocrita</taxon>
        <taxon>Aculeata</taxon>
        <taxon>Formicoidea</taxon>
        <taxon>Formicidae</taxon>
        <taxon>Myrmicinae</taxon>
        <taxon>Acromyrmex</taxon>
    </lineage>
</organism>
<gene>
    <name evidence="1" type="ORF">G5I_14635</name>
</gene>
<reference evidence="1" key="1">
    <citation type="submission" date="2011-02" db="EMBL/GenBank/DDBJ databases">
        <title>The genome of the leaf-cutting ant Acromyrmex echinatior suggests key adaptations to social evolution and fungus farming.</title>
        <authorList>
            <person name="Nygaard S."/>
            <person name="Zhang G."/>
        </authorList>
    </citation>
    <scope>NUCLEOTIDE SEQUENCE</scope>
</reference>
<proteinExistence type="predicted"/>
<accession>F4X891</accession>
<sequence length="75" mass="8661">MTADCDATPEHQQSYDEIIDHYREKEKRGSRKKGERCRQAQLIQQSPLVSGTILYVCAHSTSMHNELSKVRQDKV</sequence>
<evidence type="ECO:0000313" key="2">
    <source>
        <dbReference type="Proteomes" id="UP000007755"/>
    </source>
</evidence>
<protein>
    <submittedName>
        <fullName evidence="1">Uncharacterized protein</fullName>
    </submittedName>
</protein>
<keyword evidence="2" id="KW-1185">Reference proteome</keyword>
<evidence type="ECO:0000313" key="1">
    <source>
        <dbReference type="EMBL" id="EGI57165.1"/>
    </source>
</evidence>
<dbReference type="EMBL" id="GL888932">
    <property type="protein sequence ID" value="EGI57165.1"/>
    <property type="molecule type" value="Genomic_DNA"/>
</dbReference>
<name>F4X891_ACREC</name>
<dbReference type="InParanoid" id="F4X891"/>
<dbReference type="Proteomes" id="UP000007755">
    <property type="component" value="Unassembled WGS sequence"/>
</dbReference>
<dbReference type="AlphaFoldDB" id="F4X891"/>